<dbReference type="InterPro" id="IPR027271">
    <property type="entry name" value="Acetolactate_synth/TF_NikR_C"/>
</dbReference>
<evidence type="ECO:0000256" key="7">
    <source>
        <dbReference type="ARBA" id="ARBA00023304"/>
    </source>
</evidence>
<dbReference type="PANTHER" id="PTHR30239">
    <property type="entry name" value="ACETOLACTATE SYNTHASE SMALL SUBUNIT"/>
    <property type="match status" value="1"/>
</dbReference>
<dbReference type="PROSITE" id="PS51671">
    <property type="entry name" value="ACT"/>
    <property type="match status" value="1"/>
</dbReference>
<name>A0A160NYG4_STRLU</name>
<dbReference type="InterPro" id="IPR002912">
    <property type="entry name" value="ACT_dom"/>
</dbReference>
<reference evidence="12 13" key="1">
    <citation type="journal article" date="2016" name="Genome Announc.">
        <title>Complete Genome Sequence of Thiostrepton-Producing Streptomyces laurentii ATCC 31255.</title>
        <authorList>
            <person name="Doi K."/>
            <person name="Fujino Y."/>
            <person name="Nagayoshi Y."/>
            <person name="Ohshima T."/>
            <person name="Ogata S."/>
        </authorList>
    </citation>
    <scope>NUCLEOTIDE SEQUENCE [LARGE SCALE GENOMIC DNA]</scope>
    <source>
        <strain evidence="12 13">ATCC 31255</strain>
    </source>
</reference>
<comment type="pathway">
    <text evidence="1">Amino-acid biosynthesis; L-isoleucine biosynthesis; L-isoleucine from 2-oxobutanoate: step 1/4.</text>
</comment>
<evidence type="ECO:0000256" key="3">
    <source>
        <dbReference type="ARBA" id="ARBA00006341"/>
    </source>
</evidence>
<dbReference type="Gene3D" id="3.30.70.1150">
    <property type="entry name" value="ACT-like. Chain A, domain 2"/>
    <property type="match status" value="1"/>
</dbReference>
<evidence type="ECO:0000256" key="5">
    <source>
        <dbReference type="ARBA" id="ARBA00013145"/>
    </source>
</evidence>
<dbReference type="InterPro" id="IPR039557">
    <property type="entry name" value="AHAS_ACT"/>
</dbReference>
<dbReference type="NCBIfam" id="TIGR00119">
    <property type="entry name" value="acolac_sm"/>
    <property type="match status" value="1"/>
</dbReference>
<dbReference type="InterPro" id="IPR054480">
    <property type="entry name" value="AHAS_small-like_ACT"/>
</dbReference>
<evidence type="ECO:0000313" key="12">
    <source>
        <dbReference type="EMBL" id="BAU83949.1"/>
    </source>
</evidence>
<dbReference type="EC" id="2.2.1.6" evidence="5"/>
<dbReference type="Gene3D" id="3.30.70.260">
    <property type="match status" value="1"/>
</dbReference>
<feature type="region of interest" description="Disordered" evidence="10">
    <location>
        <begin position="153"/>
        <end position="207"/>
    </location>
</feature>
<organism evidence="12 13">
    <name type="scientific">Streptomyces laurentii</name>
    <dbReference type="NCBI Taxonomy" id="39478"/>
    <lineage>
        <taxon>Bacteria</taxon>
        <taxon>Bacillati</taxon>
        <taxon>Actinomycetota</taxon>
        <taxon>Actinomycetes</taxon>
        <taxon>Kitasatosporales</taxon>
        <taxon>Streptomycetaceae</taxon>
        <taxon>Streptomyces</taxon>
    </lineage>
</organism>
<dbReference type="AlphaFoldDB" id="A0A160NYG4"/>
<dbReference type="InterPro" id="IPR019455">
    <property type="entry name" value="Acetolactate_synth_ssu_C"/>
</dbReference>
<evidence type="ECO:0000256" key="10">
    <source>
        <dbReference type="SAM" id="MobiDB-lite"/>
    </source>
</evidence>
<keyword evidence="6" id="KW-0028">Amino-acid biosynthesis</keyword>
<dbReference type="GO" id="GO:0003984">
    <property type="term" value="F:acetolactate synthase activity"/>
    <property type="evidence" value="ECO:0007669"/>
    <property type="project" value="UniProtKB-EC"/>
</dbReference>
<keyword evidence="13" id="KW-1185">Reference proteome</keyword>
<gene>
    <name evidence="12" type="ORF">SLA_3034</name>
</gene>
<evidence type="ECO:0000256" key="6">
    <source>
        <dbReference type="ARBA" id="ARBA00022605"/>
    </source>
</evidence>
<feature type="domain" description="ACT" evidence="11">
    <location>
        <begin position="5"/>
        <end position="79"/>
    </location>
</feature>
<dbReference type="EMBL" id="AP017424">
    <property type="protein sequence ID" value="BAU83949.1"/>
    <property type="molecule type" value="Genomic_DNA"/>
</dbReference>
<dbReference type="GO" id="GO:0009097">
    <property type="term" value="P:isoleucine biosynthetic process"/>
    <property type="evidence" value="ECO:0007669"/>
    <property type="project" value="UniProtKB-UniPathway"/>
</dbReference>
<evidence type="ECO:0000256" key="9">
    <source>
        <dbReference type="ARBA" id="ARBA00048670"/>
    </source>
</evidence>
<feature type="compositionally biased region" description="Low complexity" evidence="10">
    <location>
        <begin position="189"/>
        <end position="207"/>
    </location>
</feature>
<dbReference type="GO" id="GO:1990610">
    <property type="term" value="F:acetolactate synthase regulator activity"/>
    <property type="evidence" value="ECO:0007669"/>
    <property type="project" value="InterPro"/>
</dbReference>
<dbReference type="Pfam" id="PF22629">
    <property type="entry name" value="ACT_AHAS_ss"/>
    <property type="match status" value="1"/>
</dbReference>
<dbReference type="InterPro" id="IPR045865">
    <property type="entry name" value="ACT-like_dom_sf"/>
</dbReference>
<dbReference type="NCBIfam" id="NF008864">
    <property type="entry name" value="PRK11895.1"/>
    <property type="match status" value="1"/>
</dbReference>
<evidence type="ECO:0000313" key="13">
    <source>
        <dbReference type="Proteomes" id="UP000217676"/>
    </source>
</evidence>
<dbReference type="KEGG" id="slau:SLA_3034"/>
<accession>A0A160NYG4</accession>
<evidence type="ECO:0000256" key="2">
    <source>
        <dbReference type="ARBA" id="ARBA00005025"/>
    </source>
</evidence>
<comment type="subunit">
    <text evidence="4">Dimer of large and small chains.</text>
</comment>
<comment type="pathway">
    <text evidence="2">Amino-acid biosynthesis; L-valine biosynthesis; L-valine from pyruvate: step 1/4.</text>
</comment>
<evidence type="ECO:0000256" key="1">
    <source>
        <dbReference type="ARBA" id="ARBA00004974"/>
    </source>
</evidence>
<dbReference type="UniPathway" id="UPA00047">
    <property type="reaction ID" value="UER00055"/>
</dbReference>
<protein>
    <recommendedName>
        <fullName evidence="5">acetolactate synthase</fullName>
        <ecNumber evidence="5">2.2.1.6</ecNumber>
    </recommendedName>
    <alternativeName>
        <fullName evidence="8">Acetohydroxy-acid synthase small subunit</fullName>
    </alternativeName>
</protein>
<comment type="similarity">
    <text evidence="3">Belongs to the acetolactate synthase small subunit family.</text>
</comment>
<dbReference type="SUPFAM" id="SSF55021">
    <property type="entry name" value="ACT-like"/>
    <property type="match status" value="2"/>
</dbReference>
<dbReference type="GO" id="GO:0009099">
    <property type="term" value="P:L-valine biosynthetic process"/>
    <property type="evidence" value="ECO:0007669"/>
    <property type="project" value="UniProtKB-UniPathway"/>
</dbReference>
<evidence type="ECO:0000256" key="8">
    <source>
        <dbReference type="ARBA" id="ARBA00031510"/>
    </source>
</evidence>
<dbReference type="UniPathway" id="UPA00049">
    <property type="reaction ID" value="UER00059"/>
</dbReference>
<comment type="catalytic activity">
    <reaction evidence="9">
        <text>2 pyruvate + H(+) = (2S)-2-acetolactate + CO2</text>
        <dbReference type="Rhea" id="RHEA:25249"/>
        <dbReference type="ChEBI" id="CHEBI:15361"/>
        <dbReference type="ChEBI" id="CHEBI:15378"/>
        <dbReference type="ChEBI" id="CHEBI:16526"/>
        <dbReference type="ChEBI" id="CHEBI:58476"/>
        <dbReference type="EC" id="2.2.1.6"/>
    </reaction>
</comment>
<keyword evidence="7" id="KW-0100">Branched-chain amino acid biosynthesis</keyword>
<dbReference type="PANTHER" id="PTHR30239:SF0">
    <property type="entry name" value="ACETOLACTATE SYNTHASE SMALL SUBUNIT 1, CHLOROPLASTIC"/>
    <property type="match status" value="1"/>
</dbReference>
<evidence type="ECO:0000259" key="11">
    <source>
        <dbReference type="PROSITE" id="PS51671"/>
    </source>
</evidence>
<proteinExistence type="inferred from homology"/>
<sequence length="207" mass="22125">MSVHTLAVLVENKPGVLARTTSLLARRGFALDSVSEGTTRDPAVSRVTITVDAEVRPPAQVRRQIGELVDVLKVVEVGPGAAIRRGPVLVKVRACHDTRSHVIEIVRRFRARIVDVSPETVTIEATGTRDTRDALLTMLGPFGITALVRSRTAATGRGSATPRALPNSSPSSSPSPVRLPIQGEPPWPSRSTTTTPTRPSRGAARPR</sequence>
<dbReference type="CDD" id="cd04878">
    <property type="entry name" value="ACT_AHAS"/>
    <property type="match status" value="1"/>
</dbReference>
<dbReference type="Proteomes" id="UP000217676">
    <property type="component" value="Chromosome"/>
</dbReference>
<dbReference type="InterPro" id="IPR004789">
    <property type="entry name" value="Acetalactate_synth_ssu"/>
</dbReference>
<dbReference type="Pfam" id="PF10369">
    <property type="entry name" value="ALS_ss_C"/>
    <property type="match status" value="1"/>
</dbReference>
<evidence type="ECO:0000256" key="4">
    <source>
        <dbReference type="ARBA" id="ARBA00011744"/>
    </source>
</evidence>
<dbReference type="GO" id="GO:0005829">
    <property type="term" value="C:cytosol"/>
    <property type="evidence" value="ECO:0007669"/>
    <property type="project" value="TreeGrafter"/>
</dbReference>